<dbReference type="GO" id="GO:0016491">
    <property type="term" value="F:oxidoreductase activity"/>
    <property type="evidence" value="ECO:0007669"/>
    <property type="project" value="UniProtKB-KW"/>
</dbReference>
<dbReference type="Proteomes" id="UP000317484">
    <property type="component" value="Unassembled WGS sequence"/>
</dbReference>
<dbReference type="EMBL" id="FXTJ01000012">
    <property type="protein sequence ID" value="SMO98123.1"/>
    <property type="molecule type" value="Genomic_DNA"/>
</dbReference>
<dbReference type="AlphaFoldDB" id="A0A521FPJ5"/>
<protein>
    <submittedName>
        <fullName evidence="4">NADP-dependent 3-hydroxy acid dehydrogenase YdfG</fullName>
    </submittedName>
</protein>
<gene>
    <name evidence="4" type="ORF">SAMN06273567_11293</name>
</gene>
<dbReference type="InterPro" id="IPR036291">
    <property type="entry name" value="NAD(P)-bd_dom_sf"/>
</dbReference>
<evidence type="ECO:0000256" key="2">
    <source>
        <dbReference type="ARBA" id="ARBA00023002"/>
    </source>
</evidence>
<dbReference type="PRINTS" id="PR00081">
    <property type="entry name" value="GDHRDH"/>
</dbReference>
<evidence type="ECO:0000256" key="3">
    <source>
        <dbReference type="RuleBase" id="RU000363"/>
    </source>
</evidence>
<dbReference type="PANTHER" id="PTHR43976">
    <property type="entry name" value="SHORT CHAIN DEHYDROGENASE"/>
    <property type="match status" value="1"/>
</dbReference>
<evidence type="ECO:0000313" key="5">
    <source>
        <dbReference type="Proteomes" id="UP000317484"/>
    </source>
</evidence>
<evidence type="ECO:0000313" key="4">
    <source>
        <dbReference type="EMBL" id="SMO98123.1"/>
    </source>
</evidence>
<reference evidence="4 5" key="1">
    <citation type="submission" date="2017-05" db="EMBL/GenBank/DDBJ databases">
        <authorList>
            <person name="Varghese N."/>
            <person name="Submissions S."/>
        </authorList>
    </citation>
    <scope>NUCLEOTIDE SEQUENCE [LARGE SCALE GENOMIC DNA]</scope>
    <source>
        <strain evidence="4 5">DSM 46834</strain>
    </source>
</reference>
<sequence>MTDPRTWLVTGASSGFGEAIARVALSRGDTVVGVARSAGHLSALAGTDSPGRFVPLVLDVLDAARFDVAERTVRDVVAEVGRLDVLVNDAGRTEIGALEETTEDELRSLFELHVFAPAALTRAVLPVFRARGGGTVVQMSSMAAQVTMAGFSVYCSTKAALELLTEALVDEVPGVRFVIVEPGVFRTGVFRTGAPVVSHELSAYRDTVGPSRQWLAGAGGTAPGDPARAAEAIWQVVTGDRAPLRLVLGPDAVEGIGARLDRRRAELAEWEELSRSTDLPGAATPAG</sequence>
<keyword evidence="5" id="KW-1185">Reference proteome</keyword>
<accession>A0A521FPJ5</accession>
<dbReference type="RefSeq" id="WP_142460615.1">
    <property type="nucleotide sequence ID" value="NZ_FXTJ01000012.1"/>
</dbReference>
<dbReference type="SUPFAM" id="SSF51735">
    <property type="entry name" value="NAD(P)-binding Rossmann-fold domains"/>
    <property type="match status" value="1"/>
</dbReference>
<dbReference type="PRINTS" id="PR00080">
    <property type="entry name" value="SDRFAMILY"/>
</dbReference>
<keyword evidence="2" id="KW-0560">Oxidoreductase</keyword>
<dbReference type="CDD" id="cd05374">
    <property type="entry name" value="17beta-HSD-like_SDR_c"/>
    <property type="match status" value="1"/>
</dbReference>
<dbReference type="Gene3D" id="3.40.50.720">
    <property type="entry name" value="NAD(P)-binding Rossmann-like Domain"/>
    <property type="match status" value="1"/>
</dbReference>
<proteinExistence type="inferred from homology"/>
<comment type="similarity">
    <text evidence="1 3">Belongs to the short-chain dehydrogenases/reductases (SDR) family.</text>
</comment>
<dbReference type="PANTHER" id="PTHR43976:SF16">
    <property type="entry name" value="SHORT-CHAIN DEHYDROGENASE_REDUCTASE FAMILY PROTEIN"/>
    <property type="match status" value="1"/>
</dbReference>
<dbReference type="InterPro" id="IPR051911">
    <property type="entry name" value="SDR_oxidoreductase"/>
</dbReference>
<organism evidence="4 5">
    <name type="scientific">Geodermatophilus aquaeductus</name>
    <dbReference type="NCBI Taxonomy" id="1564161"/>
    <lineage>
        <taxon>Bacteria</taxon>
        <taxon>Bacillati</taxon>
        <taxon>Actinomycetota</taxon>
        <taxon>Actinomycetes</taxon>
        <taxon>Geodermatophilales</taxon>
        <taxon>Geodermatophilaceae</taxon>
        <taxon>Geodermatophilus</taxon>
    </lineage>
</organism>
<name>A0A521FPJ5_9ACTN</name>
<evidence type="ECO:0000256" key="1">
    <source>
        <dbReference type="ARBA" id="ARBA00006484"/>
    </source>
</evidence>
<dbReference type="InterPro" id="IPR002347">
    <property type="entry name" value="SDR_fam"/>
</dbReference>
<dbReference type="Pfam" id="PF00106">
    <property type="entry name" value="adh_short"/>
    <property type="match status" value="1"/>
</dbReference>